<evidence type="ECO:0000313" key="1">
    <source>
        <dbReference type="EMBL" id="CAI6329628.1"/>
    </source>
</evidence>
<gene>
    <name evidence="1" type="ORF">PDIGIT_LOCUS4146</name>
</gene>
<dbReference type="AlphaFoldDB" id="A0A9W4U877"/>
<proteinExistence type="predicted"/>
<accession>A0A9W4U877</accession>
<reference evidence="1" key="1">
    <citation type="submission" date="2023-01" db="EMBL/GenBank/DDBJ databases">
        <authorList>
            <person name="Van Ghelder C."/>
            <person name="Rancurel C."/>
        </authorList>
    </citation>
    <scope>NUCLEOTIDE SEQUENCE</scope>
    <source>
        <strain evidence="1">CNCM I-4278</strain>
    </source>
</reference>
<sequence length="91" mass="10065">MEIQPPLLLISIRKKEKTQPVVSFPTTSLVIGGEIQLHPSQTKNSHPTSLKILPACLPARLLAAVWVCASPPAAAHHWRPATLQLSERLWF</sequence>
<protein>
    <submittedName>
        <fullName evidence="1">Uncharacterized protein</fullName>
    </submittedName>
</protein>
<evidence type="ECO:0000313" key="2">
    <source>
        <dbReference type="Proteomes" id="UP001152607"/>
    </source>
</evidence>
<name>A0A9W4U877_9PLEO</name>
<organism evidence="1 2">
    <name type="scientific">Periconia digitata</name>
    <dbReference type="NCBI Taxonomy" id="1303443"/>
    <lineage>
        <taxon>Eukaryota</taxon>
        <taxon>Fungi</taxon>
        <taxon>Dikarya</taxon>
        <taxon>Ascomycota</taxon>
        <taxon>Pezizomycotina</taxon>
        <taxon>Dothideomycetes</taxon>
        <taxon>Pleosporomycetidae</taxon>
        <taxon>Pleosporales</taxon>
        <taxon>Massarineae</taxon>
        <taxon>Periconiaceae</taxon>
        <taxon>Periconia</taxon>
    </lineage>
</organism>
<dbReference type="Proteomes" id="UP001152607">
    <property type="component" value="Unassembled WGS sequence"/>
</dbReference>
<comment type="caution">
    <text evidence="1">The sequence shown here is derived from an EMBL/GenBank/DDBJ whole genome shotgun (WGS) entry which is preliminary data.</text>
</comment>
<keyword evidence="2" id="KW-1185">Reference proteome</keyword>
<dbReference type="EMBL" id="CAOQHR010000002">
    <property type="protein sequence ID" value="CAI6329628.1"/>
    <property type="molecule type" value="Genomic_DNA"/>
</dbReference>